<organism evidence="2 3">
    <name type="scientific">Tenebrio molitor</name>
    <name type="common">Yellow mealworm beetle</name>
    <dbReference type="NCBI Taxonomy" id="7067"/>
    <lineage>
        <taxon>Eukaryota</taxon>
        <taxon>Metazoa</taxon>
        <taxon>Ecdysozoa</taxon>
        <taxon>Arthropoda</taxon>
        <taxon>Hexapoda</taxon>
        <taxon>Insecta</taxon>
        <taxon>Pterygota</taxon>
        <taxon>Neoptera</taxon>
        <taxon>Endopterygota</taxon>
        <taxon>Coleoptera</taxon>
        <taxon>Polyphaga</taxon>
        <taxon>Cucujiformia</taxon>
        <taxon>Tenebrionidae</taxon>
        <taxon>Tenebrio</taxon>
    </lineage>
</organism>
<dbReference type="EMBL" id="JABDTM020022464">
    <property type="protein sequence ID" value="KAH0815875.1"/>
    <property type="molecule type" value="Genomic_DNA"/>
</dbReference>
<dbReference type="Proteomes" id="UP000719412">
    <property type="component" value="Unassembled WGS sequence"/>
</dbReference>
<proteinExistence type="predicted"/>
<protein>
    <submittedName>
        <fullName evidence="2">Uncharacterized protein</fullName>
    </submittedName>
</protein>
<sequence length="76" mass="8451">MLRQQRFGLIAPPSLMAFAPRTRPAINQVEDHRHHPRDVAPGDGVPAPAWEPRAPPWKLDGTQVWGAAEFSCLACR</sequence>
<evidence type="ECO:0000313" key="2">
    <source>
        <dbReference type="EMBL" id="KAH0815875.1"/>
    </source>
</evidence>
<evidence type="ECO:0000313" key="3">
    <source>
        <dbReference type="Proteomes" id="UP000719412"/>
    </source>
</evidence>
<gene>
    <name evidence="2" type="ORF">GEV33_006916</name>
</gene>
<comment type="caution">
    <text evidence="2">The sequence shown here is derived from an EMBL/GenBank/DDBJ whole genome shotgun (WGS) entry which is preliminary data.</text>
</comment>
<accession>A0A8J6HBQ5</accession>
<evidence type="ECO:0000256" key="1">
    <source>
        <dbReference type="SAM" id="MobiDB-lite"/>
    </source>
</evidence>
<feature type="region of interest" description="Disordered" evidence="1">
    <location>
        <begin position="32"/>
        <end position="56"/>
    </location>
</feature>
<name>A0A8J6HBQ5_TENMO</name>
<keyword evidence="3" id="KW-1185">Reference proteome</keyword>
<reference evidence="2" key="2">
    <citation type="submission" date="2021-08" db="EMBL/GenBank/DDBJ databases">
        <authorList>
            <person name="Eriksson T."/>
        </authorList>
    </citation>
    <scope>NUCLEOTIDE SEQUENCE</scope>
    <source>
        <strain evidence="2">Stoneville</strain>
        <tissue evidence="2">Whole head</tissue>
    </source>
</reference>
<dbReference type="AlphaFoldDB" id="A0A8J6HBQ5"/>
<reference evidence="2" key="1">
    <citation type="journal article" date="2020" name="J Insects Food Feed">
        <title>The yellow mealworm (Tenebrio molitor) genome: a resource for the emerging insects as food and feed industry.</title>
        <authorList>
            <person name="Eriksson T."/>
            <person name="Andere A."/>
            <person name="Kelstrup H."/>
            <person name="Emery V."/>
            <person name="Picard C."/>
        </authorList>
    </citation>
    <scope>NUCLEOTIDE SEQUENCE</scope>
    <source>
        <strain evidence="2">Stoneville</strain>
        <tissue evidence="2">Whole head</tissue>
    </source>
</reference>